<proteinExistence type="predicted"/>
<name>A0AAQ3TAW4_PASNO</name>
<evidence type="ECO:0000313" key="3">
    <source>
        <dbReference type="Proteomes" id="UP001341281"/>
    </source>
</evidence>
<evidence type="ECO:0000313" key="2">
    <source>
        <dbReference type="EMBL" id="WVZ70103.1"/>
    </source>
</evidence>
<dbReference type="Proteomes" id="UP001341281">
    <property type="component" value="Chromosome 04"/>
</dbReference>
<organism evidence="2 3">
    <name type="scientific">Paspalum notatum var. saurae</name>
    <dbReference type="NCBI Taxonomy" id="547442"/>
    <lineage>
        <taxon>Eukaryota</taxon>
        <taxon>Viridiplantae</taxon>
        <taxon>Streptophyta</taxon>
        <taxon>Embryophyta</taxon>
        <taxon>Tracheophyta</taxon>
        <taxon>Spermatophyta</taxon>
        <taxon>Magnoliopsida</taxon>
        <taxon>Liliopsida</taxon>
        <taxon>Poales</taxon>
        <taxon>Poaceae</taxon>
        <taxon>PACMAD clade</taxon>
        <taxon>Panicoideae</taxon>
        <taxon>Andropogonodae</taxon>
        <taxon>Paspaleae</taxon>
        <taxon>Paspalinae</taxon>
        <taxon>Paspalum</taxon>
    </lineage>
</organism>
<feature type="compositionally biased region" description="Basic and acidic residues" evidence="1">
    <location>
        <begin position="71"/>
        <end position="82"/>
    </location>
</feature>
<keyword evidence="3" id="KW-1185">Reference proteome</keyword>
<feature type="non-terminal residue" evidence="2">
    <location>
        <position position="1"/>
    </location>
</feature>
<dbReference type="AlphaFoldDB" id="A0AAQ3TAW4"/>
<sequence length="117" mass="13318">MDQPHCSPGVMSDCQRAQALRWTGGPPMDWRSRWTEAKAIQWTGGNARRRSAMGDRYTERRIGNGGVSPPMDREATPMDWKSRVPPWCSKPSAWHEGVRGRLWRLRLKTATQATQGL</sequence>
<gene>
    <name evidence="2" type="ORF">U9M48_018798</name>
</gene>
<accession>A0AAQ3TAW4</accession>
<feature type="compositionally biased region" description="Basic and acidic residues" evidence="1">
    <location>
        <begin position="52"/>
        <end position="62"/>
    </location>
</feature>
<dbReference type="EMBL" id="CP144748">
    <property type="protein sequence ID" value="WVZ70103.1"/>
    <property type="molecule type" value="Genomic_DNA"/>
</dbReference>
<evidence type="ECO:0000256" key="1">
    <source>
        <dbReference type="SAM" id="MobiDB-lite"/>
    </source>
</evidence>
<protein>
    <submittedName>
        <fullName evidence="2">Uncharacterized protein</fullName>
    </submittedName>
</protein>
<feature type="region of interest" description="Disordered" evidence="1">
    <location>
        <begin position="41"/>
        <end position="82"/>
    </location>
</feature>
<reference evidence="2 3" key="1">
    <citation type="submission" date="2024-02" db="EMBL/GenBank/DDBJ databases">
        <title>High-quality chromosome-scale genome assembly of Pensacola bahiagrass (Paspalum notatum Flugge var. saurae).</title>
        <authorList>
            <person name="Vega J.M."/>
            <person name="Podio M."/>
            <person name="Orjuela J."/>
            <person name="Siena L.A."/>
            <person name="Pessino S.C."/>
            <person name="Combes M.C."/>
            <person name="Mariac C."/>
            <person name="Albertini E."/>
            <person name="Pupilli F."/>
            <person name="Ortiz J.P.A."/>
            <person name="Leblanc O."/>
        </authorList>
    </citation>
    <scope>NUCLEOTIDE SEQUENCE [LARGE SCALE GENOMIC DNA]</scope>
    <source>
        <strain evidence="2">R1</strain>
        <tissue evidence="2">Leaf</tissue>
    </source>
</reference>